<gene>
    <name evidence="1" type="ORF">NDU88_005817</name>
</gene>
<proteinExistence type="predicted"/>
<comment type="caution">
    <text evidence="1">The sequence shown here is derived from an EMBL/GenBank/DDBJ whole genome shotgun (WGS) entry which is preliminary data.</text>
</comment>
<accession>A0AAV7SMR7</accession>
<evidence type="ECO:0000313" key="1">
    <source>
        <dbReference type="EMBL" id="KAJ1165389.1"/>
    </source>
</evidence>
<protein>
    <submittedName>
        <fullName evidence="1">Uncharacterized protein</fullName>
    </submittedName>
</protein>
<dbReference type="Proteomes" id="UP001066276">
    <property type="component" value="Chromosome 4_2"/>
</dbReference>
<sequence length="132" mass="14564">MLARIRLGQEALVKLPIGASSHCAAKRRERRGELEISLNDSLASPCEVISWQRPFYLLTSRFDHRFLLPASQSLLRVSATLGLQEFSKVGGQRGLHTHAVLYPVELLVHQGFIPPKPLVRAASSAALIATAW</sequence>
<dbReference type="AlphaFoldDB" id="A0AAV7SMR7"/>
<evidence type="ECO:0000313" key="2">
    <source>
        <dbReference type="Proteomes" id="UP001066276"/>
    </source>
</evidence>
<organism evidence="1 2">
    <name type="scientific">Pleurodeles waltl</name>
    <name type="common">Iberian ribbed newt</name>
    <dbReference type="NCBI Taxonomy" id="8319"/>
    <lineage>
        <taxon>Eukaryota</taxon>
        <taxon>Metazoa</taxon>
        <taxon>Chordata</taxon>
        <taxon>Craniata</taxon>
        <taxon>Vertebrata</taxon>
        <taxon>Euteleostomi</taxon>
        <taxon>Amphibia</taxon>
        <taxon>Batrachia</taxon>
        <taxon>Caudata</taxon>
        <taxon>Salamandroidea</taxon>
        <taxon>Salamandridae</taxon>
        <taxon>Pleurodelinae</taxon>
        <taxon>Pleurodeles</taxon>
    </lineage>
</organism>
<dbReference type="EMBL" id="JANPWB010000008">
    <property type="protein sequence ID" value="KAJ1165389.1"/>
    <property type="molecule type" value="Genomic_DNA"/>
</dbReference>
<name>A0AAV7SMR7_PLEWA</name>
<keyword evidence="2" id="KW-1185">Reference proteome</keyword>
<reference evidence="1" key="1">
    <citation type="journal article" date="2022" name="bioRxiv">
        <title>Sequencing and chromosome-scale assembly of the giantPleurodeles waltlgenome.</title>
        <authorList>
            <person name="Brown T."/>
            <person name="Elewa A."/>
            <person name="Iarovenko S."/>
            <person name="Subramanian E."/>
            <person name="Araus A.J."/>
            <person name="Petzold A."/>
            <person name="Susuki M."/>
            <person name="Suzuki K.-i.T."/>
            <person name="Hayashi T."/>
            <person name="Toyoda A."/>
            <person name="Oliveira C."/>
            <person name="Osipova E."/>
            <person name="Leigh N.D."/>
            <person name="Simon A."/>
            <person name="Yun M.H."/>
        </authorList>
    </citation>
    <scope>NUCLEOTIDE SEQUENCE</scope>
    <source>
        <strain evidence="1">20211129_DDA</strain>
        <tissue evidence="1">Liver</tissue>
    </source>
</reference>